<gene>
    <name evidence="5" type="ORF">C2R22_10875</name>
</gene>
<feature type="domain" description="DUF7997" evidence="4">
    <location>
        <begin position="1"/>
        <end position="248"/>
    </location>
</feature>
<dbReference type="OrthoDB" id="36362at2157"/>
<feature type="domain" description="GH15-like" evidence="2">
    <location>
        <begin position="298"/>
        <end position="674"/>
    </location>
</feature>
<dbReference type="GO" id="GO:0004553">
    <property type="term" value="F:hydrolase activity, hydrolyzing O-glycosyl compounds"/>
    <property type="evidence" value="ECO:0007669"/>
    <property type="project" value="TreeGrafter"/>
</dbReference>
<dbReference type="InterPro" id="IPR015220">
    <property type="entry name" value="Glucodextranase_N"/>
</dbReference>
<organism evidence="5 6">
    <name type="scientific">Salinigranum rubrum</name>
    <dbReference type="NCBI Taxonomy" id="755307"/>
    <lineage>
        <taxon>Archaea</taxon>
        <taxon>Methanobacteriati</taxon>
        <taxon>Methanobacteriota</taxon>
        <taxon>Stenosarchaea group</taxon>
        <taxon>Halobacteria</taxon>
        <taxon>Halobacteriales</taxon>
        <taxon>Haloferacaceae</taxon>
        <taxon>Salinigranum</taxon>
    </lineage>
</organism>
<evidence type="ECO:0000313" key="5">
    <source>
        <dbReference type="EMBL" id="AUV82089.1"/>
    </source>
</evidence>
<keyword evidence="6" id="KW-1185">Reference proteome</keyword>
<dbReference type="InterPro" id="IPR008928">
    <property type="entry name" value="6-hairpin_glycosidase_sf"/>
</dbReference>
<dbReference type="RefSeq" id="WP_103425778.1">
    <property type="nucleotide sequence ID" value="NZ_CP026309.1"/>
</dbReference>
<comment type="similarity">
    <text evidence="1">Belongs to the glycosyl hydrolase 15 family.</text>
</comment>
<dbReference type="PANTHER" id="PTHR31616">
    <property type="entry name" value="TREHALASE"/>
    <property type="match status" value="1"/>
</dbReference>
<dbReference type="EMBL" id="CP026309">
    <property type="protein sequence ID" value="AUV82089.1"/>
    <property type="molecule type" value="Genomic_DNA"/>
</dbReference>
<dbReference type="Pfam" id="PF09137">
    <property type="entry name" value="Glucodextran_N"/>
    <property type="match status" value="1"/>
</dbReference>
<dbReference type="GeneID" id="35592600"/>
<dbReference type="SUPFAM" id="SSF48208">
    <property type="entry name" value="Six-hairpin glycosidases"/>
    <property type="match status" value="2"/>
</dbReference>
<proteinExistence type="inferred from homology"/>
<protein>
    <submittedName>
        <fullName evidence="5">Glucoamylase</fullName>
    </submittedName>
</protein>
<dbReference type="KEGG" id="srub:C2R22_10875"/>
<dbReference type="Gene3D" id="2.70.98.10">
    <property type="match status" value="1"/>
</dbReference>
<dbReference type="Pfam" id="PF25978">
    <property type="entry name" value="DUF7997"/>
    <property type="match status" value="1"/>
</dbReference>
<evidence type="ECO:0000256" key="1">
    <source>
        <dbReference type="ARBA" id="ARBA00006188"/>
    </source>
</evidence>
<dbReference type="CDD" id="cd07430">
    <property type="entry name" value="GH15_N"/>
    <property type="match status" value="1"/>
</dbReference>
<dbReference type="InterPro" id="IPR011013">
    <property type="entry name" value="Gal_mutarotase_sf_dom"/>
</dbReference>
<dbReference type="InterPro" id="IPR011613">
    <property type="entry name" value="GH15-like"/>
</dbReference>
<dbReference type="Proteomes" id="UP000236584">
    <property type="component" value="Chromosome"/>
</dbReference>
<dbReference type="GO" id="GO:0005975">
    <property type="term" value="P:carbohydrate metabolic process"/>
    <property type="evidence" value="ECO:0007669"/>
    <property type="project" value="InterPro"/>
</dbReference>
<feature type="domain" description="Glucodextranase N-terminal" evidence="3">
    <location>
        <begin position="690"/>
        <end position="993"/>
    </location>
</feature>
<dbReference type="Pfam" id="PF00723">
    <property type="entry name" value="Glyco_hydro_15"/>
    <property type="match status" value="2"/>
</dbReference>
<dbReference type="InterPro" id="IPR014718">
    <property type="entry name" value="GH-type_carb-bd"/>
</dbReference>
<evidence type="ECO:0000259" key="2">
    <source>
        <dbReference type="Pfam" id="PF00723"/>
    </source>
</evidence>
<dbReference type="PANTHER" id="PTHR31616:SF0">
    <property type="entry name" value="GLUCAN 1,4-ALPHA-GLUCOSIDASE"/>
    <property type="match status" value="1"/>
</dbReference>
<accession>A0A2I8VLX9</accession>
<sequence length="1515" mass="167873">MRLRTALNEYKRDRGERFPEESPTAAGAFSGHGDRLVYVDPSGSIRDYSSSLSGLYGIDRSRFGIETDDGTRWFDDLEPVRQHYYRETTLVETEYDAGEYTVHQYDLTLGRAHVTHVELRGAIPTDAHLTAFLTFAPEGRETRVGRLIHEEGGPDGTKAVEVFHRTEHDYVTASTGLNDVRGQIPERFDEILSDGTFEFPREAVLERYEDTHLSGDVVVSAPLEREGRAAQTTLVTQLSDHSEVAREDALADLRHCARNHATADELRAGARERAEVYVPEDTPREEICRADLRALSLLKAPSGAHIAGPEFDPFYAHSGGYGYTWFRDDSEVARHLLEADREFDLDVRDQLTTSAEFFVDTQLDDGAWSHRAWATDGSLAPGWAHARVEKSKKPEYQADQTASVLTYLSTLLRTRRDDLDDELAGEIQRALSDGVEALDDTLDDYGLPEVCQNLWENMVGQFTHTTATYLQAYSAVARAPVRDELREHAAAQADFVFEGLEELWSSKAETYALRLRGNDFDSRLDSGTFALVDAFAEYDAVSDLSEKHVDRLASHVEQTLEGLYRESPHGNVEGLVRFEEDYWRSAEQHDEKIWSVSTAWGASAAARLGAFLTERDREEDAEPFFDEAAKLYRCMDPDSGLVTPAGYLAEQVFDDGTYDSAAPLGWPHAVRLQTTSLLAKYDALPSPKAAPSGPGNLPRWTTGEKYGVGTVADHRAEDSSRVWFTLTEGALTELRFPRVDLMNLRTLDLLVVDADEGSTYTARTHNETRRDDHADTIDRYAEMTEDDALLFRHVITETGDGRGHEWKLTVEYTTDPEHDALLADVRFEAADDNEYELYAVANTALVNTGSQDRGIRLGQMGGYHLVARDAEAYDVGEAGEPLLIDENGDEYSVAVALTSAGRFDWATVGVAGSSHLAGLFSEGELPTSQERADNENVVLIGRMGAGASVTETLALGFAENADTAAALGEAAGALTRGYETVRSAYADTWEAFLADKPVPNSVSDDDALLAQYKAALMCLRAVEDKTFQGAGLASPSVPWGEAVTADEAKGYGYNFTWSRDLYQVFTVFEAVGDIETAIDNLSYIYNYQQDDRGFIPQNTYLNGRTRWGGEQMDNISFPQVMAYMLAENGVTFDDVDYSYQNVKASADYVARNGPPTAQERWEEEAGYSPSSIAAEIAGLACGAAVALDEGRTEDALIWLALADDWTENVESWTATETGTDRHTNTPYYVRITRDGDPEAGHLRTLANNGPTLDEREIIDGGFLELTRLGIKPWDDEVITNTIEEVDSTIRVDTPHGPAFYRYNGDGYGERERGEEGAPWSVEAKGKGRLWPIFTGERGEYELLNETRAEDALDPQNLLETMQKFANSGRMISEQVWDREYTTAYNWEFGEGTGAATPLAWSMAQYVRLAHSIDVGEPVEMPEFVRDRYLETDLPEGPELRVNTRFEGDNLVISGTTDGVVVSVKTPSETRLVEPDAEGEFSAKLGIEYGENQVTVASATDENLTAAGTTVTRFTL</sequence>
<evidence type="ECO:0000313" key="6">
    <source>
        <dbReference type="Proteomes" id="UP000236584"/>
    </source>
</evidence>
<dbReference type="InterPro" id="IPR058310">
    <property type="entry name" value="DUF7997"/>
</dbReference>
<evidence type="ECO:0000259" key="4">
    <source>
        <dbReference type="Pfam" id="PF25978"/>
    </source>
</evidence>
<dbReference type="GO" id="GO:0030246">
    <property type="term" value="F:carbohydrate binding"/>
    <property type="evidence" value="ECO:0007669"/>
    <property type="project" value="InterPro"/>
</dbReference>
<evidence type="ECO:0000259" key="3">
    <source>
        <dbReference type="Pfam" id="PF09137"/>
    </source>
</evidence>
<reference evidence="5 6" key="1">
    <citation type="submission" date="2018-01" db="EMBL/GenBank/DDBJ databases">
        <title>Complete genome sequence of Salinigranum rubrum GX10T, an extremely halophilic archaeon isolated from a marine solar saltern.</title>
        <authorList>
            <person name="Han S."/>
        </authorList>
    </citation>
    <scope>NUCLEOTIDE SEQUENCE [LARGE SCALE GENOMIC DNA]</scope>
    <source>
        <strain evidence="5 6">GX10</strain>
    </source>
</reference>
<dbReference type="InterPro" id="IPR012341">
    <property type="entry name" value="6hp_glycosidase-like_sf"/>
</dbReference>
<feature type="domain" description="GH15-like" evidence="2">
    <location>
        <begin position="1015"/>
        <end position="1409"/>
    </location>
</feature>
<name>A0A2I8VLX9_9EURY</name>
<dbReference type="Gene3D" id="1.50.10.10">
    <property type="match status" value="2"/>
</dbReference>
<dbReference type="SUPFAM" id="SSF74650">
    <property type="entry name" value="Galactose mutarotase-like"/>
    <property type="match status" value="1"/>
</dbReference>